<evidence type="ECO:0000256" key="2">
    <source>
        <dbReference type="ARBA" id="ARBA00007651"/>
    </source>
</evidence>
<gene>
    <name evidence="10" type="ORF">KFK09_010449</name>
</gene>
<keyword evidence="11" id="KW-1185">Reference proteome</keyword>
<comment type="subcellular location">
    <subcellularLocation>
        <location evidence="1 8">Cell membrane</location>
        <topology evidence="1 8">Multi-pass membrane protein</topology>
    </subcellularLocation>
</comment>
<dbReference type="PANTHER" id="PTHR33573">
    <property type="entry name" value="CASP-LIKE PROTEIN 4A4"/>
    <property type="match status" value="1"/>
</dbReference>
<dbReference type="OrthoDB" id="1907587at2759"/>
<proteinExistence type="inferred from homology"/>
<comment type="caution">
    <text evidence="10">The sequence shown here is derived from an EMBL/GenBank/DDBJ whole genome shotgun (WGS) entry which is preliminary data.</text>
</comment>
<feature type="transmembrane region" description="Helical" evidence="8">
    <location>
        <begin position="169"/>
        <end position="189"/>
    </location>
</feature>
<feature type="domain" description="Casparian strip membrane protein" evidence="9">
    <location>
        <begin position="35"/>
        <end position="170"/>
    </location>
</feature>
<feature type="transmembrane region" description="Helical" evidence="8">
    <location>
        <begin position="78"/>
        <end position="99"/>
    </location>
</feature>
<dbReference type="PANTHER" id="PTHR33573:SF56">
    <property type="entry name" value="CASP-LIKE PROTEIN 4C1"/>
    <property type="match status" value="1"/>
</dbReference>
<evidence type="ECO:0000256" key="5">
    <source>
        <dbReference type="ARBA" id="ARBA00022692"/>
    </source>
</evidence>
<evidence type="ECO:0000256" key="7">
    <source>
        <dbReference type="ARBA" id="ARBA00023136"/>
    </source>
</evidence>
<keyword evidence="6 8" id="KW-1133">Transmembrane helix</keyword>
<evidence type="ECO:0000256" key="1">
    <source>
        <dbReference type="ARBA" id="ARBA00004651"/>
    </source>
</evidence>
<evidence type="ECO:0000256" key="6">
    <source>
        <dbReference type="ARBA" id="ARBA00022989"/>
    </source>
</evidence>
<comment type="caution">
    <text evidence="8">Lacks conserved residue(s) required for the propagation of feature annotation.</text>
</comment>
<evidence type="ECO:0000313" key="10">
    <source>
        <dbReference type="EMBL" id="KAI0509852.1"/>
    </source>
</evidence>
<feature type="transmembrane region" description="Helical" evidence="8">
    <location>
        <begin position="37"/>
        <end position="58"/>
    </location>
</feature>
<evidence type="ECO:0000256" key="4">
    <source>
        <dbReference type="ARBA" id="ARBA00022475"/>
    </source>
</evidence>
<organism evidence="10 11">
    <name type="scientific">Dendrobium nobile</name>
    <name type="common">Orchid</name>
    <dbReference type="NCBI Taxonomy" id="94219"/>
    <lineage>
        <taxon>Eukaryota</taxon>
        <taxon>Viridiplantae</taxon>
        <taxon>Streptophyta</taxon>
        <taxon>Embryophyta</taxon>
        <taxon>Tracheophyta</taxon>
        <taxon>Spermatophyta</taxon>
        <taxon>Magnoliopsida</taxon>
        <taxon>Liliopsida</taxon>
        <taxon>Asparagales</taxon>
        <taxon>Orchidaceae</taxon>
        <taxon>Epidendroideae</taxon>
        <taxon>Malaxideae</taxon>
        <taxon>Dendrobiinae</taxon>
        <taxon>Dendrobium</taxon>
    </lineage>
</organism>
<dbReference type="GO" id="GO:0005886">
    <property type="term" value="C:plasma membrane"/>
    <property type="evidence" value="ECO:0007669"/>
    <property type="project" value="UniProtKB-SubCell"/>
</dbReference>
<dbReference type="EMBL" id="JAGYWB010000009">
    <property type="protein sequence ID" value="KAI0509852.1"/>
    <property type="molecule type" value="Genomic_DNA"/>
</dbReference>
<reference evidence="10" key="1">
    <citation type="journal article" date="2022" name="Front. Genet.">
        <title>Chromosome-Scale Assembly of the Dendrobium nobile Genome Provides Insights Into the Molecular Mechanism of the Biosynthesis of the Medicinal Active Ingredient of Dendrobium.</title>
        <authorList>
            <person name="Xu Q."/>
            <person name="Niu S.-C."/>
            <person name="Li K.-L."/>
            <person name="Zheng P.-J."/>
            <person name="Zhang X.-J."/>
            <person name="Jia Y."/>
            <person name="Liu Y."/>
            <person name="Niu Y.-X."/>
            <person name="Yu L.-H."/>
            <person name="Chen D.-F."/>
            <person name="Zhang G.-Q."/>
        </authorList>
    </citation>
    <scope>NUCLEOTIDE SEQUENCE</scope>
    <source>
        <tissue evidence="10">Leaf</tissue>
    </source>
</reference>
<keyword evidence="7 8" id="KW-0472">Membrane</keyword>
<comment type="similarity">
    <text evidence="2 8">Belongs to the Casparian strip membrane proteins (CASP) family.</text>
</comment>
<keyword evidence="4 8" id="KW-1003">Cell membrane</keyword>
<sequence length="195" mass="21243">MPSPLRNGDLQSPAVGHHRQIPFQSTVSEQKLRRLNALILLLRFAAFCFSLAAAIFMASNSSRSQGSPSWLHFPSFRYVLAANSIVSIYCLFEMCASVWEILKGETLLPEPVQLWFDFSHDQVFAYMLLAAEATGTGVARDLHGHGSCDAAGAFCVQAYISVALGFGGFAFLALSALLSGFRVACFVITGSRFHL</sequence>
<comment type="subunit">
    <text evidence="3 8">Homodimer and heterodimers.</text>
</comment>
<dbReference type="Proteomes" id="UP000829196">
    <property type="component" value="Unassembled WGS sequence"/>
</dbReference>
<dbReference type="InterPro" id="IPR006702">
    <property type="entry name" value="CASP_dom"/>
</dbReference>
<protein>
    <recommendedName>
        <fullName evidence="8">CASP-like protein</fullName>
    </recommendedName>
</protein>
<evidence type="ECO:0000256" key="3">
    <source>
        <dbReference type="ARBA" id="ARBA00011489"/>
    </source>
</evidence>
<evidence type="ECO:0000256" key="8">
    <source>
        <dbReference type="RuleBase" id="RU361233"/>
    </source>
</evidence>
<name>A0A8T3B9X6_DENNO</name>
<dbReference type="AlphaFoldDB" id="A0A8T3B9X6"/>
<keyword evidence="5 8" id="KW-0812">Transmembrane</keyword>
<dbReference type="Pfam" id="PF04535">
    <property type="entry name" value="CASP_dom"/>
    <property type="match status" value="1"/>
</dbReference>
<evidence type="ECO:0000313" key="11">
    <source>
        <dbReference type="Proteomes" id="UP000829196"/>
    </source>
</evidence>
<accession>A0A8T3B9X6</accession>
<evidence type="ECO:0000259" key="9">
    <source>
        <dbReference type="Pfam" id="PF04535"/>
    </source>
</evidence>